<dbReference type="Proteomes" id="UP001236585">
    <property type="component" value="Chromosome"/>
</dbReference>
<organism evidence="1 2">
    <name type="scientific">Candidatus Mycobacterium wuenschmannii</name>
    <dbReference type="NCBI Taxonomy" id="3027808"/>
    <lineage>
        <taxon>Bacteria</taxon>
        <taxon>Bacillati</taxon>
        <taxon>Actinomycetota</taxon>
        <taxon>Actinomycetes</taxon>
        <taxon>Mycobacteriales</taxon>
        <taxon>Mycobacteriaceae</taxon>
        <taxon>Mycobacterium</taxon>
    </lineage>
</organism>
<evidence type="ECO:0000313" key="1">
    <source>
        <dbReference type="EMBL" id="WIM88017.1"/>
    </source>
</evidence>
<proteinExistence type="predicted"/>
<keyword evidence="2" id="KW-1185">Reference proteome</keyword>
<accession>A0ABY8VZ65</accession>
<reference evidence="1 2" key="1">
    <citation type="journal article" date="2023" name="Microbiol. Resour. Announc.">
        <title>Complete Genome Sequence of Mycobacterium wuenschmanii, a novel Nontuberculous Mycobacterium Isolated from a captive population of Amazon Milk Frogs.</title>
        <authorList>
            <person name="Hicks J."/>
            <person name="Zeineldin M."/>
            <person name="Ward H."/>
            <person name="Wuenschmann A."/>
            <person name="Camp P."/>
            <person name="Farrell D."/>
            <person name="Lehman K."/>
            <person name="Thacker T."/>
            <person name="Cuthbert E."/>
        </authorList>
    </citation>
    <scope>NUCLEOTIDE SEQUENCE [LARGE SCALE GENOMIC DNA]</scope>
    <source>
        <strain evidence="1 2">Wuenschmanii</strain>
    </source>
</reference>
<protein>
    <submittedName>
        <fullName evidence="1">Uncharacterized protein</fullName>
    </submittedName>
</protein>
<evidence type="ECO:0000313" key="2">
    <source>
        <dbReference type="Proteomes" id="UP001236585"/>
    </source>
</evidence>
<dbReference type="RefSeq" id="WP_285188000.1">
    <property type="nucleotide sequence ID" value="NZ_CP126981.1"/>
</dbReference>
<sequence>MVTHLFTADCVAVTLVSQKMNVMTSLDEITADSGEGADVAWNAAGGQRISGHVDFLLPILPKPLARIP</sequence>
<gene>
    <name evidence="1" type="ORF">PT015_00320</name>
</gene>
<name>A0ABY8VZ65_9MYCO</name>
<dbReference type="EMBL" id="CP126981">
    <property type="protein sequence ID" value="WIM88017.1"/>
    <property type="molecule type" value="Genomic_DNA"/>
</dbReference>